<evidence type="ECO:0000313" key="7">
    <source>
        <dbReference type="Proteomes" id="UP000004263"/>
    </source>
</evidence>
<reference evidence="6 7" key="1">
    <citation type="submission" date="2006-03" db="EMBL/GenBank/DDBJ databases">
        <authorList>
            <person name="Pinhassi J."/>
            <person name="Pedros-Alio C."/>
            <person name="Ferriera S."/>
            <person name="Johnson J."/>
            <person name="Kravitz S."/>
            <person name="Halpern A."/>
            <person name="Remington K."/>
            <person name="Beeson K."/>
            <person name="Tran B."/>
            <person name="Rogers Y.-H."/>
            <person name="Friedman R."/>
            <person name="Venter J.C."/>
        </authorList>
    </citation>
    <scope>NUCLEOTIDE SEQUENCE [LARGE SCALE GENOMIC DNA]</scope>
    <source>
        <strain evidence="6 7">RED65</strain>
    </source>
</reference>
<dbReference type="InterPro" id="IPR017596">
    <property type="entry name" value="PdhA/BkdA"/>
</dbReference>
<dbReference type="InterPro" id="IPR050771">
    <property type="entry name" value="Alpha-ketoacid_DH_E1_comp"/>
</dbReference>
<evidence type="ECO:0000256" key="3">
    <source>
        <dbReference type="ARBA" id="ARBA00023052"/>
    </source>
</evidence>
<evidence type="ECO:0000313" key="6">
    <source>
        <dbReference type="EMBL" id="EAT10992.1"/>
    </source>
</evidence>
<dbReference type="AlphaFoldDB" id="Q1MYF3"/>
<dbReference type="GO" id="GO:0004739">
    <property type="term" value="F:pyruvate dehydrogenase (acetyl-transferring) activity"/>
    <property type="evidence" value="ECO:0007669"/>
    <property type="project" value="UniProtKB-UniRule"/>
</dbReference>
<dbReference type="RefSeq" id="WP_007019293.1">
    <property type="nucleotide sequence ID" value="NZ_CH724123.1"/>
</dbReference>
<evidence type="ECO:0000256" key="2">
    <source>
        <dbReference type="ARBA" id="ARBA00023002"/>
    </source>
</evidence>
<dbReference type="Proteomes" id="UP000004263">
    <property type="component" value="Unassembled WGS sequence"/>
</dbReference>
<proteinExistence type="predicted"/>
<dbReference type="HOGENOM" id="CLU_029393_1_0_6"/>
<keyword evidence="3 4" id="KW-0786">Thiamine pyrophosphate</keyword>
<comment type="cofactor">
    <cofactor evidence="1 4">
        <name>thiamine diphosphate</name>
        <dbReference type="ChEBI" id="CHEBI:58937"/>
    </cofactor>
</comment>
<comment type="caution">
    <text evidence="6">The sequence shown here is derived from an EMBL/GenBank/DDBJ whole genome shotgun (WGS) entry which is preliminary data.</text>
</comment>
<gene>
    <name evidence="6" type="ORF">RED65_02183</name>
</gene>
<evidence type="ECO:0000256" key="4">
    <source>
        <dbReference type="RuleBase" id="RU366007"/>
    </source>
</evidence>
<evidence type="ECO:0000259" key="5">
    <source>
        <dbReference type="Pfam" id="PF00676"/>
    </source>
</evidence>
<sequence>MKLSQSRVTEQGHVPLARFVIDWIQFLNEHGEWTQPRPDFATDEWLRDMYKHMVMTRVFDQKAIALQRTGQMGTYPSSLGQEAFATAIGIALQNEDVFVPYYRDHGTLLMRGYDMSDILAYWGGDERGSTTGPKQDLPLCVPIATQITHAAGAAAALKIKAQDNLVITTIGDGGTSKGDFFESLNVAGAWQLPLIVVVNNNQYAISVPREIQCGAKTLAQKAIGAGIHGVQVDGNDPMALYQALLEARQRIQQHKGATLIEAVTYRLGDHTTADDATRYRSNDEVKEAWLKDPVKRLQSLLASLNLWDEQREQDWQKQCAKSVDAAVKRYLAREPQQPAAMFDYLYEQWPEVMNEQLDLLIDKIDRMSSSH</sequence>
<dbReference type="STRING" id="207949.RED65_02183"/>
<dbReference type="OrthoDB" id="9766715at2"/>
<feature type="domain" description="Dehydrogenase E1 component" evidence="5">
    <location>
        <begin position="50"/>
        <end position="330"/>
    </location>
</feature>
<keyword evidence="4 6" id="KW-0670">Pyruvate</keyword>
<keyword evidence="2 4" id="KW-0560">Oxidoreductase</keyword>
<dbReference type="PANTHER" id="PTHR43380">
    <property type="entry name" value="2-OXOISOVALERATE DEHYDROGENASE SUBUNIT ALPHA, MITOCHONDRIAL"/>
    <property type="match status" value="1"/>
</dbReference>
<organism evidence="6 7">
    <name type="scientific">Bermanella marisrubri</name>
    <dbReference type="NCBI Taxonomy" id="207949"/>
    <lineage>
        <taxon>Bacteria</taxon>
        <taxon>Pseudomonadati</taxon>
        <taxon>Pseudomonadota</taxon>
        <taxon>Gammaproteobacteria</taxon>
        <taxon>Oceanospirillales</taxon>
        <taxon>Oceanospirillaceae</taxon>
        <taxon>Bermanella</taxon>
    </lineage>
</organism>
<keyword evidence="7" id="KW-1185">Reference proteome</keyword>
<dbReference type="PANTHER" id="PTHR43380:SF1">
    <property type="entry name" value="2-OXOISOVALERATE DEHYDROGENASE SUBUNIT ALPHA, MITOCHONDRIAL"/>
    <property type="match status" value="1"/>
</dbReference>
<comment type="catalytic activity">
    <reaction evidence="4">
        <text>N(6)-[(R)-lipoyl]-L-lysyl-[protein] + pyruvate + H(+) = N(6)-[(R)-S(8)-acetyldihydrolipoyl]-L-lysyl-[protein] + CO2</text>
        <dbReference type="Rhea" id="RHEA:19189"/>
        <dbReference type="Rhea" id="RHEA-COMP:10474"/>
        <dbReference type="Rhea" id="RHEA-COMP:10478"/>
        <dbReference type="ChEBI" id="CHEBI:15361"/>
        <dbReference type="ChEBI" id="CHEBI:15378"/>
        <dbReference type="ChEBI" id="CHEBI:16526"/>
        <dbReference type="ChEBI" id="CHEBI:83099"/>
        <dbReference type="ChEBI" id="CHEBI:83111"/>
        <dbReference type="EC" id="1.2.4.1"/>
    </reaction>
</comment>
<protein>
    <recommendedName>
        <fullName evidence="4">Pyruvate dehydrogenase E1 component subunit alpha</fullName>
        <ecNumber evidence="4">1.2.4.1</ecNumber>
    </recommendedName>
</protein>
<dbReference type="InterPro" id="IPR001017">
    <property type="entry name" value="DH_E1"/>
</dbReference>
<comment type="subunit">
    <text evidence="4">Heterodimer of an alpha and a beta chain.</text>
</comment>
<dbReference type="GO" id="GO:0009083">
    <property type="term" value="P:branched-chain amino acid catabolic process"/>
    <property type="evidence" value="ECO:0007669"/>
    <property type="project" value="TreeGrafter"/>
</dbReference>
<evidence type="ECO:0000256" key="1">
    <source>
        <dbReference type="ARBA" id="ARBA00001964"/>
    </source>
</evidence>
<dbReference type="SUPFAM" id="SSF52518">
    <property type="entry name" value="Thiamin diphosphate-binding fold (THDP-binding)"/>
    <property type="match status" value="1"/>
</dbReference>
<dbReference type="Pfam" id="PF00676">
    <property type="entry name" value="E1_dh"/>
    <property type="match status" value="1"/>
</dbReference>
<dbReference type="NCBIfam" id="TIGR03181">
    <property type="entry name" value="PDH_E1_alph_x"/>
    <property type="match status" value="1"/>
</dbReference>
<dbReference type="EMBL" id="AAQH01000026">
    <property type="protein sequence ID" value="EAT10992.1"/>
    <property type="molecule type" value="Genomic_DNA"/>
</dbReference>
<name>Q1MYF3_9GAMM</name>
<dbReference type="Gene3D" id="3.40.50.970">
    <property type="match status" value="1"/>
</dbReference>
<comment type="function">
    <text evidence="4">The pyruvate dehydrogenase complex catalyzes the overall conversion of pyruvate to acetyl-CoA and CO(2). It contains multiple copies of three enzymatic components: pyruvate dehydrogenase (E1), dihydrolipoamide acetyltransferase (E2) and lipoamide dehydrogenase (E3).</text>
</comment>
<dbReference type="EC" id="1.2.4.1" evidence="4"/>
<dbReference type="CDD" id="cd02000">
    <property type="entry name" value="TPP_E1_PDC_ADC_BCADC"/>
    <property type="match status" value="1"/>
</dbReference>
<dbReference type="InterPro" id="IPR029061">
    <property type="entry name" value="THDP-binding"/>
</dbReference>
<accession>Q1MYF3</accession>